<protein>
    <submittedName>
        <fullName evidence="1">Uncharacterized protein</fullName>
    </submittedName>
</protein>
<organism evidence="1 2">
    <name type="scientific">Boeremia exigua</name>
    <dbReference type="NCBI Taxonomy" id="749465"/>
    <lineage>
        <taxon>Eukaryota</taxon>
        <taxon>Fungi</taxon>
        <taxon>Dikarya</taxon>
        <taxon>Ascomycota</taxon>
        <taxon>Pezizomycotina</taxon>
        <taxon>Dothideomycetes</taxon>
        <taxon>Pleosporomycetidae</taxon>
        <taxon>Pleosporales</taxon>
        <taxon>Pleosporineae</taxon>
        <taxon>Didymellaceae</taxon>
        <taxon>Boeremia</taxon>
    </lineage>
</organism>
<reference evidence="1" key="1">
    <citation type="submission" date="2022-11" db="EMBL/GenBank/DDBJ databases">
        <title>Genome Sequence of Boeremia exigua.</title>
        <authorList>
            <person name="Buettner E."/>
        </authorList>
    </citation>
    <scope>NUCLEOTIDE SEQUENCE</scope>
    <source>
        <strain evidence="1">CU02</strain>
    </source>
</reference>
<dbReference type="EMBL" id="JAPHNI010000194">
    <property type="protein sequence ID" value="KAJ8114434.1"/>
    <property type="molecule type" value="Genomic_DNA"/>
</dbReference>
<evidence type="ECO:0000313" key="1">
    <source>
        <dbReference type="EMBL" id="KAJ8114434.1"/>
    </source>
</evidence>
<proteinExistence type="predicted"/>
<sequence>MHGSVAMMSIFALTALGAFPPKPENITVIQSTKFPGVSISFKETSICETTEKVKGYSGFVNLPVDPLKNRSYESHIYFWFFQAREDTENAPLSIWLQGGPGVPSTQAAVGENGPCVVLEDSKTTELDPWSWNNNVNMIYIDQPVQVGYSYDQLVNGTLDVVASPFLYKPADFSQTGVPETNLTFLTGTFPSQKPYNAPNTTVAAAPFIYDFMQTWMQEFPAYKSKDNRFSIWGESYAGHYNPIYADYFEQQNKLITNENHNGSAIALHVDTVGLVNACIDIDTQIGFYPEFAYNNTYGLQLINDTQYESAHAALPQCKTMNAACRALADAKDPGGLGNQPDVNKACLDAFMFCFSNLHDDFYKSGRGQFDITAAALPESFPPKWAAGYLNDAETQQALGVPLNWTGQSVPVAVGFNATGDFILGDGLNKLRSLLNDGVKVSLVYGDRDYQCNWLGGEAISLALGSADFKKAGYADIETNSSYVGGLVRQHGGLSFARVFQAGHETPYYQPETAFQIFNRVMANKDIATGLLSATDYSSCGSSSAWTESVLHADEEPAQCYLWDVFETCTKAEGAILRSGNAIVQNFILVGQSNGTTELSN</sequence>
<accession>A0ACC2IH19</accession>
<dbReference type="Proteomes" id="UP001153331">
    <property type="component" value="Unassembled WGS sequence"/>
</dbReference>
<comment type="caution">
    <text evidence="1">The sequence shown here is derived from an EMBL/GenBank/DDBJ whole genome shotgun (WGS) entry which is preliminary data.</text>
</comment>
<name>A0ACC2IH19_9PLEO</name>
<keyword evidence="2" id="KW-1185">Reference proteome</keyword>
<gene>
    <name evidence="1" type="ORF">OPT61_g3688</name>
</gene>
<evidence type="ECO:0000313" key="2">
    <source>
        <dbReference type="Proteomes" id="UP001153331"/>
    </source>
</evidence>